<evidence type="ECO:0000313" key="2">
    <source>
        <dbReference type="EMBL" id="CAF1358809.1"/>
    </source>
</evidence>
<dbReference type="EMBL" id="CAJNOR010002936">
    <property type="protein sequence ID" value="CAF1358809.1"/>
    <property type="molecule type" value="Genomic_DNA"/>
</dbReference>
<organism evidence="2 3">
    <name type="scientific">Adineta ricciae</name>
    <name type="common">Rotifer</name>
    <dbReference type="NCBI Taxonomy" id="249248"/>
    <lineage>
        <taxon>Eukaryota</taxon>
        <taxon>Metazoa</taxon>
        <taxon>Spiralia</taxon>
        <taxon>Gnathifera</taxon>
        <taxon>Rotifera</taxon>
        <taxon>Eurotatoria</taxon>
        <taxon>Bdelloidea</taxon>
        <taxon>Adinetida</taxon>
        <taxon>Adinetidae</taxon>
        <taxon>Adineta</taxon>
    </lineage>
</organism>
<dbReference type="AlphaFoldDB" id="A0A815HXW2"/>
<dbReference type="Proteomes" id="UP000663828">
    <property type="component" value="Unassembled WGS sequence"/>
</dbReference>
<feature type="signal peptide" evidence="1">
    <location>
        <begin position="1"/>
        <end position="23"/>
    </location>
</feature>
<feature type="chain" id="PRO_5032288598" evidence="1">
    <location>
        <begin position="24"/>
        <end position="345"/>
    </location>
</feature>
<feature type="non-terminal residue" evidence="2">
    <location>
        <position position="345"/>
    </location>
</feature>
<reference evidence="2" key="1">
    <citation type="submission" date="2021-02" db="EMBL/GenBank/DDBJ databases">
        <authorList>
            <person name="Nowell W R."/>
        </authorList>
    </citation>
    <scope>NUCLEOTIDE SEQUENCE</scope>
</reference>
<name>A0A815HXW2_ADIRI</name>
<gene>
    <name evidence="2" type="ORF">XAT740_LOCUS31895</name>
</gene>
<evidence type="ECO:0000256" key="1">
    <source>
        <dbReference type="SAM" id="SignalP"/>
    </source>
</evidence>
<proteinExistence type="predicted"/>
<sequence length="345" mass="35196">MRHHSVFIAILVISSSLVIPAASTAFQGTVATHSCSSTDSKTVKGTITVSNCDHTALTSQKDTIAKSLATQVQSSAVSNTKCQVTVDAVTDLGNGNLTMTYTCTGVSDHTACQTALHKASACDDVKQTVAKCSKTGNTATNLAQMTQAAKPQATAAAPKATQNDVVTSGVKTTGPAVASHSCSSVDSKTIKGTIVLQNVDKTSLASQKDAISKTLTSQCQSSCSSKSTAQVAVDGVTEIGDGTLHVAYTCSGVEDHASCQDSLHKAAQCDEIKATVGKCSHSNGNDAKTTAKAVVVTVPKNTGPAVASHSCSSVDSKTIKGTIVLQNVDKTSLASQKDAISKTLT</sequence>
<accession>A0A815HXW2</accession>
<keyword evidence="3" id="KW-1185">Reference proteome</keyword>
<keyword evidence="1" id="KW-0732">Signal</keyword>
<evidence type="ECO:0000313" key="3">
    <source>
        <dbReference type="Proteomes" id="UP000663828"/>
    </source>
</evidence>
<protein>
    <submittedName>
        <fullName evidence="2">Uncharacterized protein</fullName>
    </submittedName>
</protein>
<comment type="caution">
    <text evidence="2">The sequence shown here is derived from an EMBL/GenBank/DDBJ whole genome shotgun (WGS) entry which is preliminary data.</text>
</comment>